<evidence type="ECO:0000256" key="3">
    <source>
        <dbReference type="ARBA" id="ARBA00022475"/>
    </source>
</evidence>
<keyword evidence="9" id="KW-1015">Disulfide bond</keyword>
<evidence type="ECO:0000256" key="7">
    <source>
        <dbReference type="ARBA" id="ARBA00023040"/>
    </source>
</evidence>
<evidence type="ECO:0000313" key="18">
    <source>
        <dbReference type="EMBL" id="KAK6165906.1"/>
    </source>
</evidence>
<dbReference type="InterPro" id="IPR001879">
    <property type="entry name" value="GPCR_2_extracellular_dom"/>
</dbReference>
<sequence length="528" mass="60036">MKYMFGFKWMYSLLLLIKMASAIVKREIVDISFNEQNTRITNASIECYRSMIYSTPTLNGTFCPSVWDKILCWPDTPAGTSASLACPDYVDDFNTQANASKYCTKDGTWFFDSNINQTWADYTHCVTSVSDLMRSHVGRISIMYNIGYGLSLVSLVLAVFIMVKFKRLHCARNTIHINLFASFILRASISFMKENLLVQGVAFSADVKILPNGQLSYIEEGTHWQCKLFFTTFHYILGANYIWVFVEGLYLHMLVSVAVFSEKTGIKWYMLFGWAAPVTFVLPWVIVRATIEDKYCWNTSPTPGYFWIMKGPIVASIVINFIFFLNIVRVLFTKLNAVNSPEAKKFRKLAKSTLVLIPLFGVHYIVFVGLPDRLDERLELVKLYFEMFFNSIQGFFVALLFCFLNSEVQTEIKKNWRRFKLNRFHTFQRGRSHLSTFATYVSKVRGSVSSFSNHDDQPHDGQPTNGKGPALNEGTALNSEIVDINNKYISNGGVTTANIDEALPMMALPVKEGDTDSGYVNSVHSGHL</sequence>
<keyword evidence="7" id="KW-0297">G-protein coupled receptor</keyword>
<dbReference type="SMART" id="SM00008">
    <property type="entry name" value="HormR"/>
    <property type="match status" value="1"/>
</dbReference>
<keyword evidence="12" id="KW-0807">Transducer</keyword>
<feature type="transmembrane region" description="Helical" evidence="14">
    <location>
        <begin position="353"/>
        <end position="371"/>
    </location>
</feature>
<keyword evidence="5 15" id="KW-0732">Signal</keyword>
<dbReference type="SUPFAM" id="SSF111418">
    <property type="entry name" value="Hormone receptor domain"/>
    <property type="match status" value="1"/>
</dbReference>
<feature type="transmembrane region" description="Helical" evidence="14">
    <location>
        <begin position="241"/>
        <end position="261"/>
    </location>
</feature>
<evidence type="ECO:0000256" key="5">
    <source>
        <dbReference type="ARBA" id="ARBA00022729"/>
    </source>
</evidence>
<feature type="transmembrane region" description="Helical" evidence="14">
    <location>
        <begin position="307"/>
        <end position="332"/>
    </location>
</feature>
<dbReference type="PROSITE" id="PS50261">
    <property type="entry name" value="G_PROTEIN_RECEP_F2_4"/>
    <property type="match status" value="1"/>
</dbReference>
<feature type="transmembrane region" description="Helical" evidence="14">
    <location>
        <begin position="142"/>
        <end position="163"/>
    </location>
</feature>
<dbReference type="Gene3D" id="1.20.1070.10">
    <property type="entry name" value="Rhodopsin 7-helix transmembrane proteins"/>
    <property type="match status" value="1"/>
</dbReference>
<dbReference type="PANTHER" id="PTHR45620">
    <property type="entry name" value="PDF RECEPTOR-LIKE PROTEIN-RELATED"/>
    <property type="match status" value="1"/>
</dbReference>
<dbReference type="GO" id="GO:0007188">
    <property type="term" value="P:adenylate cyclase-modulating G protein-coupled receptor signaling pathway"/>
    <property type="evidence" value="ECO:0007669"/>
    <property type="project" value="TreeGrafter"/>
</dbReference>
<dbReference type="InterPro" id="IPR017983">
    <property type="entry name" value="GPCR_2_secretin-like_CS"/>
</dbReference>
<dbReference type="PROSITE" id="PS00650">
    <property type="entry name" value="G_PROTEIN_RECEP_F2_2"/>
    <property type="match status" value="1"/>
</dbReference>
<dbReference type="GO" id="GO:0004948">
    <property type="term" value="F:calcitonin receptor activity"/>
    <property type="evidence" value="ECO:0007669"/>
    <property type="project" value="InterPro"/>
</dbReference>
<keyword evidence="8 14" id="KW-0472">Membrane</keyword>
<evidence type="ECO:0000256" key="14">
    <source>
        <dbReference type="SAM" id="Phobius"/>
    </source>
</evidence>
<feature type="region of interest" description="Disordered" evidence="13">
    <location>
        <begin position="449"/>
        <end position="472"/>
    </location>
</feature>
<protein>
    <submittedName>
        <fullName evidence="18">Uncharacterized protein</fullName>
    </submittedName>
</protein>
<evidence type="ECO:0000256" key="11">
    <source>
        <dbReference type="ARBA" id="ARBA00023180"/>
    </source>
</evidence>
<dbReference type="PROSITE" id="PS50227">
    <property type="entry name" value="G_PROTEIN_RECEP_F2_3"/>
    <property type="match status" value="1"/>
</dbReference>
<evidence type="ECO:0000256" key="12">
    <source>
        <dbReference type="ARBA" id="ARBA00023224"/>
    </source>
</evidence>
<dbReference type="EMBL" id="JAZGQO010000021">
    <property type="protein sequence ID" value="KAK6165906.1"/>
    <property type="molecule type" value="Genomic_DNA"/>
</dbReference>
<keyword evidence="6 14" id="KW-1133">Transmembrane helix</keyword>
<dbReference type="Pfam" id="PF00002">
    <property type="entry name" value="7tm_2"/>
    <property type="match status" value="1"/>
</dbReference>
<dbReference type="InterPro" id="IPR003287">
    <property type="entry name" value="GPCR_2_calcitonin_rcpt_fam"/>
</dbReference>
<evidence type="ECO:0000256" key="13">
    <source>
        <dbReference type="SAM" id="MobiDB-lite"/>
    </source>
</evidence>
<evidence type="ECO:0000256" key="1">
    <source>
        <dbReference type="ARBA" id="ARBA00004651"/>
    </source>
</evidence>
<feature type="transmembrane region" description="Helical" evidence="14">
    <location>
        <begin position="175"/>
        <end position="192"/>
    </location>
</feature>
<evidence type="ECO:0000259" key="17">
    <source>
        <dbReference type="PROSITE" id="PS50261"/>
    </source>
</evidence>
<dbReference type="Gene3D" id="4.10.1240.10">
    <property type="entry name" value="GPCR, family 2, extracellular hormone receptor domain"/>
    <property type="match status" value="1"/>
</dbReference>
<evidence type="ECO:0000256" key="2">
    <source>
        <dbReference type="ARBA" id="ARBA00005314"/>
    </source>
</evidence>
<dbReference type="PANTHER" id="PTHR45620:SF1">
    <property type="entry name" value="G-PROTEIN COUPLED RECEPTORS FAMILY 2 PROFILE 2 DOMAIN-CONTAINING PROTEIN"/>
    <property type="match status" value="1"/>
</dbReference>
<feature type="chain" id="PRO_5042954238" evidence="15">
    <location>
        <begin position="23"/>
        <end position="528"/>
    </location>
</feature>
<dbReference type="InterPro" id="IPR036445">
    <property type="entry name" value="GPCR_2_extracell_dom_sf"/>
</dbReference>
<accession>A0AAN8G8S5</accession>
<dbReference type="GO" id="GO:0017046">
    <property type="term" value="F:peptide hormone binding"/>
    <property type="evidence" value="ECO:0007669"/>
    <property type="project" value="TreeGrafter"/>
</dbReference>
<comment type="similarity">
    <text evidence="2">Belongs to the G-protein coupled receptor 2 family.</text>
</comment>
<comment type="subcellular location">
    <subcellularLocation>
        <location evidence="1">Cell membrane</location>
        <topology evidence="1">Multi-pass membrane protein</topology>
    </subcellularLocation>
</comment>
<dbReference type="InterPro" id="IPR017981">
    <property type="entry name" value="GPCR_2-like_7TM"/>
</dbReference>
<dbReference type="PROSITE" id="PS00649">
    <property type="entry name" value="G_PROTEIN_RECEP_F2_1"/>
    <property type="match status" value="1"/>
</dbReference>
<proteinExistence type="inferred from homology"/>
<dbReference type="PRINTS" id="PR00249">
    <property type="entry name" value="GPCRSECRETIN"/>
</dbReference>
<name>A0AAN8G8S5_PATCE</name>
<dbReference type="InterPro" id="IPR050332">
    <property type="entry name" value="GPCR_2"/>
</dbReference>
<dbReference type="CDD" id="cd15272">
    <property type="entry name" value="7tmB1_PTH-R_related"/>
    <property type="match status" value="1"/>
</dbReference>
<keyword evidence="19" id="KW-1185">Reference proteome</keyword>
<dbReference type="PRINTS" id="PR01350">
    <property type="entry name" value="CTRFAMILY"/>
</dbReference>
<feature type="signal peptide" evidence="15">
    <location>
        <begin position="1"/>
        <end position="22"/>
    </location>
</feature>
<dbReference type="Pfam" id="PF02793">
    <property type="entry name" value="HRM"/>
    <property type="match status" value="1"/>
</dbReference>
<dbReference type="Proteomes" id="UP001347796">
    <property type="component" value="Unassembled WGS sequence"/>
</dbReference>
<evidence type="ECO:0000256" key="8">
    <source>
        <dbReference type="ARBA" id="ARBA00023136"/>
    </source>
</evidence>
<evidence type="ECO:0000256" key="6">
    <source>
        <dbReference type="ARBA" id="ARBA00022989"/>
    </source>
</evidence>
<dbReference type="GO" id="GO:0005886">
    <property type="term" value="C:plasma membrane"/>
    <property type="evidence" value="ECO:0007669"/>
    <property type="project" value="UniProtKB-SubCell"/>
</dbReference>
<reference evidence="18 19" key="1">
    <citation type="submission" date="2024-01" db="EMBL/GenBank/DDBJ databases">
        <title>The genome of the rayed Mediterranean limpet Patella caerulea (Linnaeus, 1758).</title>
        <authorList>
            <person name="Anh-Thu Weber A."/>
            <person name="Halstead-Nussloch G."/>
        </authorList>
    </citation>
    <scope>NUCLEOTIDE SEQUENCE [LARGE SCALE GENOMIC DNA]</scope>
    <source>
        <strain evidence="18">AATW-2023a</strain>
        <tissue evidence="18">Whole specimen</tissue>
    </source>
</reference>
<feature type="domain" description="G-protein coupled receptors family 2 profile 1" evidence="16">
    <location>
        <begin position="46"/>
        <end position="129"/>
    </location>
</feature>
<feature type="domain" description="G-protein coupled receptors family 2 profile 2" evidence="17">
    <location>
        <begin position="140"/>
        <end position="405"/>
    </location>
</feature>
<evidence type="ECO:0000256" key="10">
    <source>
        <dbReference type="ARBA" id="ARBA00023170"/>
    </source>
</evidence>
<dbReference type="AlphaFoldDB" id="A0AAN8G8S5"/>
<gene>
    <name evidence="18" type="ORF">SNE40_022720</name>
</gene>
<evidence type="ECO:0000259" key="16">
    <source>
        <dbReference type="PROSITE" id="PS50227"/>
    </source>
</evidence>
<feature type="transmembrane region" description="Helical" evidence="14">
    <location>
        <begin position="383"/>
        <end position="404"/>
    </location>
</feature>
<keyword evidence="3" id="KW-1003">Cell membrane</keyword>
<evidence type="ECO:0000313" key="19">
    <source>
        <dbReference type="Proteomes" id="UP001347796"/>
    </source>
</evidence>
<dbReference type="SUPFAM" id="SSF81321">
    <property type="entry name" value="Family A G protein-coupled receptor-like"/>
    <property type="match status" value="1"/>
</dbReference>
<evidence type="ECO:0000256" key="9">
    <source>
        <dbReference type="ARBA" id="ARBA00023157"/>
    </source>
</evidence>
<organism evidence="18 19">
    <name type="scientific">Patella caerulea</name>
    <name type="common">Rayed Mediterranean limpet</name>
    <dbReference type="NCBI Taxonomy" id="87958"/>
    <lineage>
        <taxon>Eukaryota</taxon>
        <taxon>Metazoa</taxon>
        <taxon>Spiralia</taxon>
        <taxon>Lophotrochozoa</taxon>
        <taxon>Mollusca</taxon>
        <taxon>Gastropoda</taxon>
        <taxon>Patellogastropoda</taxon>
        <taxon>Patelloidea</taxon>
        <taxon>Patellidae</taxon>
        <taxon>Patella</taxon>
    </lineage>
</organism>
<keyword evidence="10" id="KW-0675">Receptor</keyword>
<keyword evidence="11" id="KW-0325">Glycoprotein</keyword>
<dbReference type="GO" id="GO:0007166">
    <property type="term" value="P:cell surface receptor signaling pathway"/>
    <property type="evidence" value="ECO:0007669"/>
    <property type="project" value="InterPro"/>
</dbReference>
<feature type="transmembrane region" description="Helical" evidence="14">
    <location>
        <begin position="268"/>
        <end position="287"/>
    </location>
</feature>
<comment type="caution">
    <text evidence="18">The sequence shown here is derived from an EMBL/GenBank/DDBJ whole genome shotgun (WGS) entry which is preliminary data.</text>
</comment>
<dbReference type="InterPro" id="IPR000832">
    <property type="entry name" value="GPCR_2_secretin-like"/>
</dbReference>
<keyword evidence="4 14" id="KW-0812">Transmembrane</keyword>
<evidence type="ECO:0000256" key="15">
    <source>
        <dbReference type="SAM" id="SignalP"/>
    </source>
</evidence>
<evidence type="ECO:0000256" key="4">
    <source>
        <dbReference type="ARBA" id="ARBA00022692"/>
    </source>
</evidence>